<dbReference type="InterPro" id="IPR041614">
    <property type="entry name" value="DprA_WH"/>
</dbReference>
<evidence type="ECO:0000313" key="5">
    <source>
        <dbReference type="EMBL" id="GAD31273.1"/>
    </source>
</evidence>
<dbReference type="InterPro" id="IPR057338">
    <property type="entry name" value="DprA_SAM"/>
</dbReference>
<name>A0A0U1P9V2_PHOLE</name>
<proteinExistence type="inferred from homology"/>
<dbReference type="InterPro" id="IPR057666">
    <property type="entry name" value="DrpA_SLOG"/>
</dbReference>
<protein>
    <submittedName>
        <fullName evidence="5">DNA protecting protein DprA</fullName>
    </submittedName>
</protein>
<dbReference type="Pfam" id="PF25317">
    <property type="entry name" value="SAM_SMF"/>
    <property type="match status" value="1"/>
</dbReference>
<dbReference type="InterPro" id="IPR036388">
    <property type="entry name" value="WH-like_DNA-bd_sf"/>
</dbReference>
<dbReference type="HOGENOM" id="CLU_029601_1_1_6"/>
<gene>
    <name evidence="5" type="ORF">PLEI_2930</name>
</gene>
<dbReference type="Gene3D" id="3.40.50.450">
    <property type="match status" value="1"/>
</dbReference>
<dbReference type="Pfam" id="PF02481">
    <property type="entry name" value="DNA_processg_A"/>
    <property type="match status" value="1"/>
</dbReference>
<reference evidence="6" key="1">
    <citation type="submission" date="2012-12" db="EMBL/GenBank/DDBJ databases">
        <title>Genome Sequence of Photobacterium leiognathi lrivu.4.1.</title>
        <authorList>
            <person name="Urbanczyk H."/>
            <person name="Ogura Y."/>
            <person name="Hayashi T."/>
            <person name="Dunlap P.V."/>
        </authorList>
    </citation>
    <scope>NUCLEOTIDE SEQUENCE [LARGE SCALE GENOMIC DNA]</scope>
    <source>
        <strain evidence="6">lrivu.4.1</strain>
    </source>
</reference>
<dbReference type="Proteomes" id="UP000030675">
    <property type="component" value="Unassembled WGS sequence"/>
</dbReference>
<dbReference type="EMBL" id="DF196819">
    <property type="protein sequence ID" value="GAD31273.1"/>
    <property type="molecule type" value="Genomic_DNA"/>
</dbReference>
<sequence length="367" mass="39679">MTNALYPWLVLAMTPTLGGHRINKLLSKISAADCVALPFEQLRQLGLSEQQATAIVSPDQRRIDQVLAWHERPFQQILTFDSPHYPYLLKQISSPPPLLFIRGDASYLSKPQIAIIGSRSASIDGREAAFNFGYALGQAEYVVTSGLALGIDGQAHLGALKSGGATIAVLGSGLDQVYPARHRKLANDIVEQGALVSEFWPDEKPRPQNFPRRNRVISGLSTGVLVVEAAEKSGSLITARYALEQGREVFAIPGSIYNTQSKGCNALIKSGATLVESPLDIFNEVGTLTECAINNQIGLPLPQPENEELPFPALLANVGTEATPVDVVAERCEQPVHEILTQLLELELLGLVSAVPGGYIRTRRSES</sequence>
<evidence type="ECO:0000313" key="6">
    <source>
        <dbReference type="Proteomes" id="UP000030675"/>
    </source>
</evidence>
<organism evidence="5 6">
    <name type="scientific">Photobacterium leiognathi lrivu.4.1</name>
    <dbReference type="NCBI Taxonomy" id="1248232"/>
    <lineage>
        <taxon>Bacteria</taxon>
        <taxon>Pseudomonadati</taxon>
        <taxon>Pseudomonadota</taxon>
        <taxon>Gammaproteobacteria</taxon>
        <taxon>Vibrionales</taxon>
        <taxon>Vibrionaceae</taxon>
        <taxon>Photobacterium</taxon>
    </lineage>
</organism>
<dbReference type="eggNOG" id="COG0758">
    <property type="taxonomic scope" value="Bacteria"/>
</dbReference>
<feature type="domain" description="Smf/DprA SLOG" evidence="2">
    <location>
        <begin position="76"/>
        <end position="285"/>
    </location>
</feature>
<comment type="similarity">
    <text evidence="1">Belongs to the DprA/Smf family.</text>
</comment>
<dbReference type="RefSeq" id="WP_023934024.1">
    <property type="nucleotide sequence ID" value="NZ_DF196819.1"/>
</dbReference>
<dbReference type="Gene3D" id="1.10.10.10">
    <property type="entry name" value="Winged helix-like DNA-binding domain superfamily/Winged helix DNA-binding domain"/>
    <property type="match status" value="1"/>
</dbReference>
<dbReference type="Pfam" id="PF17782">
    <property type="entry name" value="WHD_DprA"/>
    <property type="match status" value="1"/>
</dbReference>
<dbReference type="SUPFAM" id="SSF102405">
    <property type="entry name" value="MCP/YpsA-like"/>
    <property type="match status" value="1"/>
</dbReference>
<dbReference type="PANTHER" id="PTHR43022">
    <property type="entry name" value="PROTEIN SMF"/>
    <property type="match status" value="1"/>
</dbReference>
<dbReference type="GO" id="GO:0009294">
    <property type="term" value="P:DNA-mediated transformation"/>
    <property type="evidence" value="ECO:0007669"/>
    <property type="project" value="InterPro"/>
</dbReference>
<evidence type="ECO:0000256" key="1">
    <source>
        <dbReference type="ARBA" id="ARBA00006525"/>
    </source>
</evidence>
<evidence type="ECO:0000259" key="2">
    <source>
        <dbReference type="Pfam" id="PF02481"/>
    </source>
</evidence>
<feature type="domain" description="Smf/DprA SAM" evidence="4">
    <location>
        <begin position="7"/>
        <end position="68"/>
    </location>
</feature>
<dbReference type="NCBIfam" id="TIGR00732">
    <property type="entry name" value="dprA"/>
    <property type="match status" value="1"/>
</dbReference>
<dbReference type="PANTHER" id="PTHR43022:SF1">
    <property type="entry name" value="PROTEIN SMF"/>
    <property type="match status" value="1"/>
</dbReference>
<evidence type="ECO:0000259" key="4">
    <source>
        <dbReference type="Pfam" id="PF25317"/>
    </source>
</evidence>
<dbReference type="AlphaFoldDB" id="A0A0U1P9V2"/>
<accession>A0A0U1P9V2</accession>
<evidence type="ECO:0000259" key="3">
    <source>
        <dbReference type="Pfam" id="PF17782"/>
    </source>
</evidence>
<dbReference type="InterPro" id="IPR003488">
    <property type="entry name" value="DprA"/>
</dbReference>
<feature type="domain" description="DprA winged helix" evidence="3">
    <location>
        <begin position="304"/>
        <end position="358"/>
    </location>
</feature>